<reference evidence="3" key="1">
    <citation type="submission" date="2016-07" db="EMBL/GenBank/DDBJ databases">
        <title>Microvirga ossetica sp. nov. a new species of rhizobia isolated from root nodules of the legume species Vicia alpestris Steven originated from North Ossetia region in the Caucasus.</title>
        <authorList>
            <person name="Safronova V.I."/>
            <person name="Kuznetsova I.G."/>
            <person name="Sazanova A.L."/>
            <person name="Belimov A."/>
            <person name="Andronov E."/>
            <person name="Osledkin Y.S."/>
            <person name="Onishchuk O.P."/>
            <person name="Kurchak O.N."/>
            <person name="Shaposhnikov A.I."/>
            <person name="Willems A."/>
            <person name="Tikhonovich I.A."/>
        </authorList>
    </citation>
    <scope>NUCLEOTIDE SEQUENCE [LARGE SCALE GENOMIC DNA]</scope>
    <source>
        <strain evidence="3">V5/3M</strain>
    </source>
</reference>
<dbReference type="EMBL" id="CP016616">
    <property type="protein sequence ID" value="ANY81023.1"/>
    <property type="molecule type" value="Genomic_DNA"/>
</dbReference>
<dbReference type="Gene3D" id="3.30.9.10">
    <property type="entry name" value="D-Amino Acid Oxidase, subunit A, domain 2"/>
    <property type="match status" value="1"/>
</dbReference>
<dbReference type="AlphaFoldDB" id="A0A1B2EM09"/>
<dbReference type="GO" id="GO:0016491">
    <property type="term" value="F:oxidoreductase activity"/>
    <property type="evidence" value="ECO:0007669"/>
    <property type="project" value="UniProtKB-KW"/>
</dbReference>
<organism evidence="3">
    <name type="scientific">Microvirga ossetica</name>
    <dbReference type="NCBI Taxonomy" id="1882682"/>
    <lineage>
        <taxon>Bacteria</taxon>
        <taxon>Pseudomonadati</taxon>
        <taxon>Pseudomonadota</taxon>
        <taxon>Alphaproteobacteria</taxon>
        <taxon>Hyphomicrobiales</taxon>
        <taxon>Methylobacteriaceae</taxon>
        <taxon>Microvirga</taxon>
    </lineage>
</organism>
<dbReference type="PANTHER" id="PTHR13847">
    <property type="entry name" value="SARCOSINE DEHYDROGENASE-RELATED"/>
    <property type="match status" value="1"/>
</dbReference>
<protein>
    <submittedName>
        <fullName evidence="3">Oxidoreductase</fullName>
    </submittedName>
</protein>
<proteinExistence type="predicted"/>
<dbReference type="Pfam" id="PF01266">
    <property type="entry name" value="DAO"/>
    <property type="match status" value="1"/>
</dbReference>
<dbReference type="PANTHER" id="PTHR13847:SF281">
    <property type="entry name" value="FAD DEPENDENT OXIDOREDUCTASE DOMAIN-CONTAINING PROTEIN"/>
    <property type="match status" value="1"/>
</dbReference>
<dbReference type="Gene3D" id="3.50.50.60">
    <property type="entry name" value="FAD/NAD(P)-binding domain"/>
    <property type="match status" value="1"/>
</dbReference>
<dbReference type="GO" id="GO:0005737">
    <property type="term" value="C:cytoplasm"/>
    <property type="evidence" value="ECO:0007669"/>
    <property type="project" value="TreeGrafter"/>
</dbReference>
<dbReference type="RefSeq" id="WP_099512092.1">
    <property type="nucleotide sequence ID" value="NZ_CP016616.1"/>
</dbReference>
<evidence type="ECO:0000256" key="1">
    <source>
        <dbReference type="ARBA" id="ARBA00023002"/>
    </source>
</evidence>
<feature type="domain" description="FAD dependent oxidoreductase" evidence="2">
    <location>
        <begin position="29"/>
        <end position="380"/>
    </location>
</feature>
<sequence>MTGYGDTYYARTLADVSQRSSLEGSVQADVAVVGGGLAGLTAALDLARAGRSVVVLEAERVGWGASGRNGGFVGPGYATSHANVTRMAGAERAQALHRLSIEGVQIVEENIDRLAMSDNTRVYGKLSVLRYHDPDGLARHCAMMKREFDYHLEVMPTDAVRNVLRSQKYFQSLYDPACFHFHPLNYARALAKAIEALNGRIFERSQVTGCDFASAEKIVRTARGEVRARDVILAGGGYTDDLVPRLRRSILPIATYVLLTEAAPERIAEAVRTPMAISDNRRAGDYYRLVDEGKRLLWGGRITTRKTEPRRLAEMMRQTMVSTYPQLEGVRVETAWTGLMAYARHLMPLIGQLQPCIWYVFGFGGRGMNTTAIGGRVIAEGILGTSDRYRLYEPFGLVWNGGPFGVAAAQLTYWTYQAMDLAKERRAARAA</sequence>
<dbReference type="OrthoDB" id="9814969at2"/>
<dbReference type="InterPro" id="IPR036188">
    <property type="entry name" value="FAD/NAD-bd_sf"/>
</dbReference>
<dbReference type="SUPFAM" id="SSF51905">
    <property type="entry name" value="FAD/NAD(P)-binding domain"/>
    <property type="match status" value="1"/>
</dbReference>
<gene>
    <name evidence="3" type="ORF">BB934_24680</name>
</gene>
<evidence type="ECO:0000259" key="2">
    <source>
        <dbReference type="Pfam" id="PF01266"/>
    </source>
</evidence>
<name>A0A1B2EM09_9HYPH</name>
<keyword evidence="1" id="KW-0560">Oxidoreductase</keyword>
<evidence type="ECO:0000313" key="3">
    <source>
        <dbReference type="EMBL" id="ANY81023.1"/>
    </source>
</evidence>
<dbReference type="KEGG" id="moc:BB934_24680"/>
<accession>A0A1B2EM09</accession>
<dbReference type="InterPro" id="IPR006076">
    <property type="entry name" value="FAD-dep_OxRdtase"/>
</dbReference>